<comment type="caution">
    <text evidence="2">The sequence shown here is derived from an EMBL/GenBank/DDBJ whole genome shotgun (WGS) entry which is preliminary data.</text>
</comment>
<dbReference type="Gene3D" id="1.10.1200.10">
    <property type="entry name" value="ACP-like"/>
    <property type="match status" value="1"/>
</dbReference>
<sequence>MTTDETVHEVFRTVFNDDDIVLSDDYSAADRSDWDSIAHLNLMFALEQSLGVTFSGNEFMSLSNVGELRQLLRAKLGSPTYA</sequence>
<keyword evidence="3" id="KW-1185">Reference proteome</keyword>
<accession>A0A5B2V326</accession>
<dbReference type="EMBL" id="VUOA01000054">
    <property type="protein sequence ID" value="KAA2233444.1"/>
    <property type="molecule type" value="Genomic_DNA"/>
</dbReference>
<evidence type="ECO:0000313" key="2">
    <source>
        <dbReference type="EMBL" id="KAA2233444.1"/>
    </source>
</evidence>
<gene>
    <name evidence="2" type="ORF">F0L46_24685</name>
</gene>
<dbReference type="InterPro" id="IPR009081">
    <property type="entry name" value="PP-bd_ACP"/>
</dbReference>
<dbReference type="SUPFAM" id="SSF47336">
    <property type="entry name" value="ACP-like"/>
    <property type="match status" value="1"/>
</dbReference>
<dbReference type="OrthoDB" id="9811033at2"/>
<reference evidence="2 3" key="1">
    <citation type="submission" date="2019-09" db="EMBL/GenBank/DDBJ databases">
        <title>Salinarimonas rosea gen. nov., sp. nov., a new member of the a-2 subgroup of the Proteobacteria.</title>
        <authorList>
            <person name="Liu J."/>
        </authorList>
    </citation>
    <scope>NUCLEOTIDE SEQUENCE [LARGE SCALE GENOMIC DNA]</scope>
    <source>
        <strain evidence="2 3">BN140002</strain>
    </source>
</reference>
<organism evidence="2 3">
    <name type="scientific">Salinarimonas soli</name>
    <dbReference type="NCBI Taxonomy" id="1638099"/>
    <lineage>
        <taxon>Bacteria</taxon>
        <taxon>Pseudomonadati</taxon>
        <taxon>Pseudomonadota</taxon>
        <taxon>Alphaproteobacteria</taxon>
        <taxon>Hyphomicrobiales</taxon>
        <taxon>Salinarimonadaceae</taxon>
        <taxon>Salinarimonas</taxon>
    </lineage>
</organism>
<feature type="domain" description="Carrier" evidence="1">
    <location>
        <begin position="6"/>
        <end position="71"/>
    </location>
</feature>
<evidence type="ECO:0000259" key="1">
    <source>
        <dbReference type="Pfam" id="PF00550"/>
    </source>
</evidence>
<proteinExistence type="predicted"/>
<dbReference type="Proteomes" id="UP000323142">
    <property type="component" value="Unassembled WGS sequence"/>
</dbReference>
<dbReference type="InterPro" id="IPR036736">
    <property type="entry name" value="ACP-like_sf"/>
</dbReference>
<dbReference type="Pfam" id="PF00550">
    <property type="entry name" value="PP-binding"/>
    <property type="match status" value="1"/>
</dbReference>
<name>A0A5B2V326_9HYPH</name>
<evidence type="ECO:0000313" key="3">
    <source>
        <dbReference type="Proteomes" id="UP000323142"/>
    </source>
</evidence>
<reference evidence="2 3" key="2">
    <citation type="submission" date="2019-09" db="EMBL/GenBank/DDBJ databases">
        <authorList>
            <person name="Jin C."/>
        </authorList>
    </citation>
    <scope>NUCLEOTIDE SEQUENCE [LARGE SCALE GENOMIC DNA]</scope>
    <source>
        <strain evidence="2 3">BN140002</strain>
    </source>
</reference>
<protein>
    <submittedName>
        <fullName evidence="2">Acyl carrier protein</fullName>
    </submittedName>
</protein>
<dbReference type="RefSeq" id="WP_149822276.1">
    <property type="nucleotide sequence ID" value="NZ_VUOA01000054.1"/>
</dbReference>
<dbReference type="AlphaFoldDB" id="A0A5B2V326"/>